<reference evidence="2" key="1">
    <citation type="submission" date="2022-08" db="EMBL/GenBank/DDBJ databases">
        <authorList>
            <consortium name="DOE Joint Genome Institute"/>
            <person name="Min B."/>
            <person name="Sierra-Patev S."/>
            <person name="Naranjo-Ortiz M."/>
            <person name="Looney B."/>
            <person name="Konkel Z."/>
            <person name="Slot J.C."/>
            <person name="Sakamoto Y."/>
            <person name="Steenwyk J.L."/>
            <person name="Rokas A."/>
            <person name="Carro J."/>
            <person name="Camarero S."/>
            <person name="Ferreira P."/>
            <person name="Molpeceres G."/>
            <person name="Ruiz-duenas F.J."/>
            <person name="Serrano A."/>
            <person name="Henrissat B."/>
            <person name="Drula E."/>
            <person name="Hughes K.W."/>
            <person name="Mata J.L."/>
            <person name="Ishikawa N.K."/>
            <person name="Vargas-Isla R."/>
            <person name="Ushijima S."/>
            <person name="Smith C.A."/>
            <person name="Ahrendt S."/>
            <person name="Andreopoulos W."/>
            <person name="He G."/>
            <person name="LaButti K."/>
            <person name="Lipzen A."/>
            <person name="Ng V."/>
            <person name="Riley R."/>
            <person name="Sandor L."/>
            <person name="Barry K."/>
            <person name="Martinez A.T."/>
            <person name="Xiao Y."/>
            <person name="Gibbons J.G."/>
            <person name="Terashima K."/>
            <person name="Hibbett D.S."/>
            <person name="Grigoriev I.V."/>
        </authorList>
    </citation>
    <scope>NUCLEOTIDE SEQUENCE</scope>
    <source>
        <strain evidence="2">ET3784</strain>
    </source>
</reference>
<evidence type="ECO:0008006" key="4">
    <source>
        <dbReference type="Google" id="ProtNLM"/>
    </source>
</evidence>
<protein>
    <recommendedName>
        <fullName evidence="4">BAH domain-containing protein</fullName>
    </recommendedName>
</protein>
<name>A0AA38J7X3_9AGAR</name>
<evidence type="ECO:0000313" key="3">
    <source>
        <dbReference type="Proteomes" id="UP001176059"/>
    </source>
</evidence>
<organism evidence="2 3">
    <name type="scientific">Lentinula guzmanii</name>
    <dbReference type="NCBI Taxonomy" id="2804957"/>
    <lineage>
        <taxon>Eukaryota</taxon>
        <taxon>Fungi</taxon>
        <taxon>Dikarya</taxon>
        <taxon>Basidiomycota</taxon>
        <taxon>Agaricomycotina</taxon>
        <taxon>Agaricomycetes</taxon>
        <taxon>Agaricomycetidae</taxon>
        <taxon>Agaricales</taxon>
        <taxon>Marasmiineae</taxon>
        <taxon>Omphalotaceae</taxon>
        <taxon>Lentinula</taxon>
    </lineage>
</organism>
<sequence>MARTKTKRKKSGGNIVDTGGDPEAPTNIEWESMALYKKFIVTKNALNEGEENVEYLFEVGDYVSILPPDLPDGYGVEDGPAPPIQVMWLGLIKDIRMRYKDGEQEAWARIQWFYSKKDIKNSIQNFDITHLGENERLLSDHFDLVHSYTFDDVVPIQRFHFAPTYEDAHTDHSASSSSVDARHTALYQMFNQKEICASNSQRKIGSIYPNIYYRYDFEINSKRIVPEISELNCFSPASASHHPSRARSKYKSNRRPLSNATASNSRPHAQNDQYLCHFESSYSPPDSERARKIGRRVAVLVREAHSILEDGISRILGFSFESKSSPTRAGATTRASRIRGELSQPVSDTPESGSLDSSMLFNTAKQLAYKMQQAILLEDSVAMHVCPRAQCTACGRAWHRSCLIRDQAPTEEGVERVSTANTEDPVQSDEALQHLQSWIARHHGQARSISSPSFDHVMSQWKAMSPSQKQEVERMLQLLCTVPPGYDRSPNMSSEGIYEFPVLYSDAGNTSTTESKRGKRKARPSEQEELEVSADLLLDEGSTSRAKRTRDDGNLTSRLKANKVVVVDADKLKSPKKQRRSVRLPETDMSMIEHVNTKGTPQPSRDDENEEHIPRIMYSLSLLLAPELICLASQPLVRGGVYPISLSSRTPNSFSLAGTSPIFSPLSPFGRAVQTTITGNISQVSHARITVYNALDRMSLQQQELGSGPEMNIIIQEEWADYIVELEGREWLFELSDSANTTTKKDKPASSRDETRKMVLTRTHSLLRLWQAHRRTVLLCPSCKSDIGFQPQVSQTVFYN</sequence>
<feature type="region of interest" description="Disordered" evidence="1">
    <location>
        <begin position="324"/>
        <end position="354"/>
    </location>
</feature>
<feature type="compositionally biased region" description="Basic residues" evidence="1">
    <location>
        <begin position="242"/>
        <end position="254"/>
    </location>
</feature>
<dbReference type="EMBL" id="JANVFO010000043">
    <property type="protein sequence ID" value="KAJ3726447.1"/>
    <property type="molecule type" value="Genomic_DNA"/>
</dbReference>
<feature type="region of interest" description="Disordered" evidence="1">
    <location>
        <begin position="237"/>
        <end position="270"/>
    </location>
</feature>
<feature type="region of interest" description="Disordered" evidence="1">
    <location>
        <begin position="1"/>
        <end position="23"/>
    </location>
</feature>
<feature type="compositionally biased region" description="Polar residues" evidence="1">
    <location>
        <begin position="344"/>
        <end position="354"/>
    </location>
</feature>
<reference evidence="2" key="2">
    <citation type="journal article" date="2023" name="Proc. Natl. Acad. Sci. U.S.A.">
        <title>A global phylogenomic analysis of the shiitake genus Lentinula.</title>
        <authorList>
            <person name="Sierra-Patev S."/>
            <person name="Min B."/>
            <person name="Naranjo-Ortiz M."/>
            <person name="Looney B."/>
            <person name="Konkel Z."/>
            <person name="Slot J.C."/>
            <person name="Sakamoto Y."/>
            <person name="Steenwyk J.L."/>
            <person name="Rokas A."/>
            <person name="Carro J."/>
            <person name="Camarero S."/>
            <person name="Ferreira P."/>
            <person name="Molpeceres G."/>
            <person name="Ruiz-Duenas F.J."/>
            <person name="Serrano A."/>
            <person name="Henrissat B."/>
            <person name="Drula E."/>
            <person name="Hughes K.W."/>
            <person name="Mata J.L."/>
            <person name="Ishikawa N.K."/>
            <person name="Vargas-Isla R."/>
            <person name="Ushijima S."/>
            <person name="Smith C.A."/>
            <person name="Donoghue J."/>
            <person name="Ahrendt S."/>
            <person name="Andreopoulos W."/>
            <person name="He G."/>
            <person name="LaButti K."/>
            <person name="Lipzen A."/>
            <person name="Ng V."/>
            <person name="Riley R."/>
            <person name="Sandor L."/>
            <person name="Barry K."/>
            <person name="Martinez A.T."/>
            <person name="Xiao Y."/>
            <person name="Gibbons J.G."/>
            <person name="Terashima K."/>
            <person name="Grigoriev I.V."/>
            <person name="Hibbett D."/>
        </authorList>
    </citation>
    <scope>NUCLEOTIDE SEQUENCE</scope>
    <source>
        <strain evidence="2">ET3784</strain>
    </source>
</reference>
<dbReference type="Gene3D" id="2.30.30.490">
    <property type="match status" value="1"/>
</dbReference>
<dbReference type="InterPro" id="IPR043151">
    <property type="entry name" value="BAH_sf"/>
</dbReference>
<evidence type="ECO:0000313" key="2">
    <source>
        <dbReference type="EMBL" id="KAJ3726447.1"/>
    </source>
</evidence>
<dbReference type="Proteomes" id="UP001176059">
    <property type="component" value="Unassembled WGS sequence"/>
</dbReference>
<evidence type="ECO:0000256" key="1">
    <source>
        <dbReference type="SAM" id="MobiDB-lite"/>
    </source>
</evidence>
<feature type="region of interest" description="Disordered" evidence="1">
    <location>
        <begin position="506"/>
        <end position="555"/>
    </location>
</feature>
<feature type="compositionally biased region" description="Polar residues" evidence="1">
    <location>
        <begin position="255"/>
        <end position="270"/>
    </location>
</feature>
<comment type="caution">
    <text evidence="2">The sequence shown here is derived from an EMBL/GenBank/DDBJ whole genome shotgun (WGS) entry which is preliminary data.</text>
</comment>
<gene>
    <name evidence="2" type="ORF">DFJ43DRAFT_1140248</name>
</gene>
<accession>A0AA38J7X3</accession>
<dbReference type="AlphaFoldDB" id="A0AA38J7X3"/>
<proteinExistence type="predicted"/>
<keyword evidence="3" id="KW-1185">Reference proteome</keyword>
<feature type="compositionally biased region" description="Basic residues" evidence="1">
    <location>
        <begin position="1"/>
        <end position="11"/>
    </location>
</feature>